<dbReference type="EMBL" id="GBRH01158907">
    <property type="protein sequence ID" value="JAE38989.1"/>
    <property type="molecule type" value="Transcribed_RNA"/>
</dbReference>
<proteinExistence type="predicted"/>
<reference evidence="1" key="2">
    <citation type="journal article" date="2015" name="Data Brief">
        <title>Shoot transcriptome of the giant reed, Arundo donax.</title>
        <authorList>
            <person name="Barrero R.A."/>
            <person name="Guerrero F.D."/>
            <person name="Moolhuijzen P."/>
            <person name="Goolsby J.A."/>
            <person name="Tidwell J."/>
            <person name="Bellgard S.E."/>
            <person name="Bellgard M.I."/>
        </authorList>
    </citation>
    <scope>NUCLEOTIDE SEQUENCE</scope>
    <source>
        <tissue evidence="1">Shoot tissue taken approximately 20 cm above the soil surface</tissue>
    </source>
</reference>
<accession>A0A0A9HT36</accession>
<evidence type="ECO:0000313" key="1">
    <source>
        <dbReference type="EMBL" id="JAE38989.1"/>
    </source>
</evidence>
<sequence>MLQKRRLREEEK</sequence>
<protein>
    <submittedName>
        <fullName evidence="1">Uncharacterized protein</fullName>
    </submittedName>
</protein>
<organism evidence="1">
    <name type="scientific">Arundo donax</name>
    <name type="common">Giant reed</name>
    <name type="synonym">Donax arundinaceus</name>
    <dbReference type="NCBI Taxonomy" id="35708"/>
    <lineage>
        <taxon>Eukaryota</taxon>
        <taxon>Viridiplantae</taxon>
        <taxon>Streptophyta</taxon>
        <taxon>Embryophyta</taxon>
        <taxon>Tracheophyta</taxon>
        <taxon>Spermatophyta</taxon>
        <taxon>Magnoliopsida</taxon>
        <taxon>Liliopsida</taxon>
        <taxon>Poales</taxon>
        <taxon>Poaceae</taxon>
        <taxon>PACMAD clade</taxon>
        <taxon>Arundinoideae</taxon>
        <taxon>Arundineae</taxon>
        <taxon>Arundo</taxon>
    </lineage>
</organism>
<reference evidence="1" key="1">
    <citation type="submission" date="2014-09" db="EMBL/GenBank/DDBJ databases">
        <authorList>
            <person name="Magalhaes I.L.F."/>
            <person name="Oliveira U."/>
            <person name="Santos F.R."/>
            <person name="Vidigal T.H.D.A."/>
            <person name="Brescovit A.D."/>
            <person name="Santos A.J."/>
        </authorList>
    </citation>
    <scope>NUCLEOTIDE SEQUENCE</scope>
    <source>
        <tissue evidence="1">Shoot tissue taken approximately 20 cm above the soil surface</tissue>
    </source>
</reference>
<name>A0A0A9HT36_ARUDO</name>